<sequence length="747" mass="81722">MRSDAFLKEASFLPRLCSIYTTPASDLTRAMSRFFVSHIFLENPDGVDVETAVLIYACETRGMNRPRQDPSRSPFTQNNLSSSSLEGMERPVRSFKSFLRTAPPHPTQALALKALPPTPSPNSDVPSLPSPSPSTPSRNLSIASWKAPVDWFNGVLEGGSPLPTPPLPSGRTYSPLIPDLSSDIPDTRMKLVSRQLGANSHTQSRLLPIYERPNRGRPDLGPPRTPPKSPLPKPPSPSKKIDEQVAPSDLQQVSDPPSLTGNPPVLEHSSLQSDSRLRAASPADSTTTSITSNASTNEKAFASLGIGSPRQQTAILEQATHDPNTLQPGDGRSRPDRSYLRGKKLRALNKGSPLAVDSWEDTDMDDKTRQLSFSQDYHDLLADQYQEMSVEPEEVLHGRQLRGPYDMSFGQQSIGKPLPKEHNLVPRPLSWQKNSNTSAPRSVSQDREPATPSSSAHNKGHRRISSWVPRRLSVAAKRHSAQSEEHRRISDTAPPAQKKLPETVVGEENEKDLRFSKFFPPSSGAFSFGNRFKKDRGFYKVPPARTPALQSQPSAPIIRLPGGLAVVRNALSPAPHSESASWYEIASLSDAGEPAISPISDRFNARLSLGNQSPQIQDSPGPAVHDKTRASIISLYSHGSSGSIPSRPFPHPLPNKMPQIPPPVPASPSSTQLPPLSPEAWRRFKPNDEEWHKSGFLEKARDARRKHSKDLTRKKLKESIRVIGPTDPGVVAGYVKRQGTGAGDNGK</sequence>
<dbReference type="AlphaFoldDB" id="A0A7C8IEI8"/>
<feature type="region of interest" description="Disordered" evidence="1">
    <location>
        <begin position="194"/>
        <end position="346"/>
    </location>
</feature>
<feature type="compositionally biased region" description="Basic and acidic residues" evidence="1">
    <location>
        <begin position="481"/>
        <end position="490"/>
    </location>
</feature>
<feature type="region of interest" description="Disordered" evidence="1">
    <location>
        <begin position="639"/>
        <end position="674"/>
    </location>
</feature>
<evidence type="ECO:0000256" key="1">
    <source>
        <dbReference type="SAM" id="MobiDB-lite"/>
    </source>
</evidence>
<dbReference type="OrthoDB" id="3771671at2759"/>
<feature type="compositionally biased region" description="Low complexity" evidence="1">
    <location>
        <begin position="285"/>
        <end position="297"/>
    </location>
</feature>
<dbReference type="Proteomes" id="UP000481861">
    <property type="component" value="Unassembled WGS sequence"/>
</dbReference>
<feature type="region of interest" description="Disordered" evidence="1">
    <location>
        <begin position="63"/>
        <end position="88"/>
    </location>
</feature>
<feature type="region of interest" description="Disordered" evidence="1">
    <location>
        <begin position="111"/>
        <end position="140"/>
    </location>
</feature>
<name>A0A7C8IEI8_9PLEO</name>
<proteinExistence type="predicted"/>
<protein>
    <submittedName>
        <fullName evidence="2">Uncharacterized protein</fullName>
    </submittedName>
</protein>
<feature type="region of interest" description="Disordered" evidence="1">
    <location>
        <begin position="162"/>
        <end position="182"/>
    </location>
</feature>
<feature type="non-terminal residue" evidence="2">
    <location>
        <position position="747"/>
    </location>
</feature>
<accession>A0A7C8IEI8</accession>
<evidence type="ECO:0000313" key="3">
    <source>
        <dbReference type="Proteomes" id="UP000481861"/>
    </source>
</evidence>
<gene>
    <name evidence="2" type="ORF">BDV95DRAFT_304553</name>
</gene>
<feature type="compositionally biased region" description="Polar residues" evidence="1">
    <location>
        <begin position="71"/>
        <end position="85"/>
    </location>
</feature>
<comment type="caution">
    <text evidence="2">The sequence shown here is derived from an EMBL/GenBank/DDBJ whole genome shotgun (WGS) entry which is preliminary data.</text>
</comment>
<feature type="compositionally biased region" description="Polar residues" evidence="1">
    <location>
        <begin position="249"/>
        <end position="261"/>
    </location>
</feature>
<organism evidence="2 3">
    <name type="scientific">Massariosphaeria phaeospora</name>
    <dbReference type="NCBI Taxonomy" id="100035"/>
    <lineage>
        <taxon>Eukaryota</taxon>
        <taxon>Fungi</taxon>
        <taxon>Dikarya</taxon>
        <taxon>Ascomycota</taxon>
        <taxon>Pezizomycotina</taxon>
        <taxon>Dothideomycetes</taxon>
        <taxon>Pleosporomycetidae</taxon>
        <taxon>Pleosporales</taxon>
        <taxon>Pleosporales incertae sedis</taxon>
        <taxon>Massariosphaeria</taxon>
    </lineage>
</organism>
<dbReference type="EMBL" id="JAADJZ010000005">
    <property type="protein sequence ID" value="KAF2874972.1"/>
    <property type="molecule type" value="Genomic_DNA"/>
</dbReference>
<feature type="compositionally biased region" description="Polar residues" evidence="1">
    <location>
        <begin position="196"/>
        <end position="205"/>
    </location>
</feature>
<feature type="compositionally biased region" description="Pro residues" evidence="1">
    <location>
        <begin position="220"/>
        <end position="237"/>
    </location>
</feature>
<feature type="compositionally biased region" description="Polar residues" evidence="1">
    <location>
        <begin position="309"/>
        <end position="327"/>
    </location>
</feature>
<keyword evidence="3" id="KW-1185">Reference proteome</keyword>
<feature type="compositionally biased region" description="Polar residues" evidence="1">
    <location>
        <begin position="431"/>
        <end position="443"/>
    </location>
</feature>
<evidence type="ECO:0000313" key="2">
    <source>
        <dbReference type="EMBL" id="KAF2874972.1"/>
    </source>
</evidence>
<feature type="compositionally biased region" description="Pro residues" evidence="1">
    <location>
        <begin position="647"/>
        <end position="666"/>
    </location>
</feature>
<reference evidence="2 3" key="1">
    <citation type="submission" date="2020-01" db="EMBL/GenBank/DDBJ databases">
        <authorList>
            <consortium name="DOE Joint Genome Institute"/>
            <person name="Haridas S."/>
            <person name="Albert R."/>
            <person name="Binder M."/>
            <person name="Bloem J."/>
            <person name="Labutti K."/>
            <person name="Salamov A."/>
            <person name="Andreopoulos B."/>
            <person name="Baker S.E."/>
            <person name="Barry K."/>
            <person name="Bills G."/>
            <person name="Bluhm B.H."/>
            <person name="Cannon C."/>
            <person name="Castanera R."/>
            <person name="Culley D.E."/>
            <person name="Daum C."/>
            <person name="Ezra D."/>
            <person name="Gonzalez J.B."/>
            <person name="Henrissat B."/>
            <person name="Kuo A."/>
            <person name="Liang C."/>
            <person name="Lipzen A."/>
            <person name="Lutzoni F."/>
            <person name="Magnuson J."/>
            <person name="Mondo S."/>
            <person name="Nolan M."/>
            <person name="Ohm R."/>
            <person name="Pangilinan J."/>
            <person name="Park H.-J.H."/>
            <person name="Ramirez L."/>
            <person name="Alfaro M."/>
            <person name="Sun H."/>
            <person name="Tritt A."/>
            <person name="Yoshinaga Y."/>
            <person name="Zwiers L.-H.L."/>
            <person name="Turgeon B.G."/>
            <person name="Goodwin S.B."/>
            <person name="Spatafora J.W."/>
            <person name="Crous P.W."/>
            <person name="Grigoriev I.V."/>
        </authorList>
    </citation>
    <scope>NUCLEOTIDE SEQUENCE [LARGE SCALE GENOMIC DNA]</scope>
    <source>
        <strain evidence="2 3">CBS 611.86</strain>
    </source>
</reference>
<feature type="region of interest" description="Disordered" evidence="1">
    <location>
        <begin position="399"/>
        <end position="499"/>
    </location>
</feature>